<evidence type="ECO:0000256" key="1">
    <source>
        <dbReference type="SAM" id="MobiDB-lite"/>
    </source>
</evidence>
<dbReference type="RefSeq" id="WP_072999978.1">
    <property type="nucleotide sequence ID" value="NZ_FRAM01000004.1"/>
</dbReference>
<feature type="region of interest" description="Disordered" evidence="1">
    <location>
        <begin position="362"/>
        <end position="390"/>
    </location>
</feature>
<dbReference type="OrthoDB" id="1343328at2"/>
<name>A0A1M6U918_9FLAO</name>
<sequence length="390" mass="45377">MNSRLTLFCFLFQAGCVFSQTQLYRSEQAGHSETEKNVYNSITLVGNAVIVNTSNYRLKALNKDNYQELWDIDVGTASNTSPYFYNDSFFHATKKGERNSMALYDLKTGKMIKELPFESIWSKPHFLGSTMYFMGAMDGSRLLAYDIDNNETVWERQIGLEGATVFLKDKIIAEVDEKQWTEMDYKGKQLTKKTKEFVIIDTTKYNISNYEFPTHDGKKITGKFLSRKKISNWDFTKEVTEKHTVLLGDRRLLILGDRRRVILNLDLETIISPDLEDNYAVSKMVKMDDETIWLACENHLVHYDFKKKKLLRNVNLTHWQPYQLVLDGRDIWLISKNDGQLYHLDFEPDEAVAEKTAREKAIQKQLRCDPPNPEKIKAAKDAEERLKNNN</sequence>
<dbReference type="AlphaFoldDB" id="A0A1M6U918"/>
<evidence type="ECO:0000313" key="3">
    <source>
        <dbReference type="EMBL" id="SHK65765.1"/>
    </source>
</evidence>
<dbReference type="InterPro" id="IPR015943">
    <property type="entry name" value="WD40/YVTN_repeat-like_dom_sf"/>
</dbReference>
<dbReference type="Gene3D" id="2.130.10.10">
    <property type="entry name" value="YVTN repeat-like/Quinoprotein amine dehydrogenase"/>
    <property type="match status" value="1"/>
</dbReference>
<feature type="domain" description="Pyrrolo-quinoline quinone repeat" evidence="2">
    <location>
        <begin position="36"/>
        <end position="177"/>
    </location>
</feature>
<dbReference type="STRING" id="216903.SAMN05444371_3218"/>
<reference evidence="4" key="1">
    <citation type="submission" date="2016-11" db="EMBL/GenBank/DDBJ databases">
        <authorList>
            <person name="Varghese N."/>
            <person name="Submissions S."/>
        </authorList>
    </citation>
    <scope>NUCLEOTIDE SEQUENCE [LARGE SCALE GENOMIC DNA]</scope>
    <source>
        <strain evidence="4">DSM 18016</strain>
    </source>
</reference>
<organism evidence="3 4">
    <name type="scientific">Epilithonimonas mollis</name>
    <dbReference type="NCBI Taxonomy" id="216903"/>
    <lineage>
        <taxon>Bacteria</taxon>
        <taxon>Pseudomonadati</taxon>
        <taxon>Bacteroidota</taxon>
        <taxon>Flavobacteriia</taxon>
        <taxon>Flavobacteriales</taxon>
        <taxon>Weeksellaceae</taxon>
        <taxon>Chryseobacterium group</taxon>
        <taxon>Epilithonimonas</taxon>
    </lineage>
</organism>
<proteinExistence type="predicted"/>
<protein>
    <submittedName>
        <fullName evidence="3">PQQ-like domain-containing protein</fullName>
    </submittedName>
</protein>
<dbReference type="InterPro" id="IPR011044">
    <property type="entry name" value="Quino_amine_DH_bsu"/>
</dbReference>
<feature type="compositionally biased region" description="Basic and acidic residues" evidence="1">
    <location>
        <begin position="372"/>
        <end position="390"/>
    </location>
</feature>
<evidence type="ECO:0000313" key="4">
    <source>
        <dbReference type="Proteomes" id="UP000184498"/>
    </source>
</evidence>
<evidence type="ECO:0000259" key="2">
    <source>
        <dbReference type="Pfam" id="PF13360"/>
    </source>
</evidence>
<keyword evidence="4" id="KW-1185">Reference proteome</keyword>
<accession>A0A1M6U918</accession>
<gene>
    <name evidence="3" type="ORF">SAMN05444371_3218</name>
</gene>
<dbReference type="Pfam" id="PF13360">
    <property type="entry name" value="PQQ_2"/>
    <property type="match status" value="1"/>
</dbReference>
<dbReference type="Proteomes" id="UP000184498">
    <property type="component" value="Unassembled WGS sequence"/>
</dbReference>
<dbReference type="EMBL" id="FRAM01000004">
    <property type="protein sequence ID" value="SHK65765.1"/>
    <property type="molecule type" value="Genomic_DNA"/>
</dbReference>
<dbReference type="SUPFAM" id="SSF50969">
    <property type="entry name" value="YVTN repeat-like/Quinoprotein amine dehydrogenase"/>
    <property type="match status" value="1"/>
</dbReference>
<dbReference type="InterPro" id="IPR002372">
    <property type="entry name" value="PQQ_rpt_dom"/>
</dbReference>